<feature type="domain" description="Ubiquitin-like" evidence="2">
    <location>
        <begin position="266"/>
        <end position="341"/>
    </location>
</feature>
<dbReference type="PROSITE" id="PS50053">
    <property type="entry name" value="UBIQUITIN_2"/>
    <property type="match status" value="1"/>
</dbReference>
<dbReference type="Pfam" id="PF25805">
    <property type="entry name" value="IQUB"/>
    <property type="match status" value="1"/>
</dbReference>
<feature type="compositionally biased region" description="Basic and acidic residues" evidence="1">
    <location>
        <begin position="1"/>
        <end position="25"/>
    </location>
</feature>
<sequence length="919" mass="107771">MERENDYSEENKDSRRMVTPDENRSENNSTSEDMSISPSEDRSPMLTPNTTQEWINENIETVRKKGGIIRLEDNIKESNLEGNTIDFMHRNLEENVEFVVNEEEAVPEEGSVGHTEQSLASEDQHQEIIEEVRRDLSLELSTQTEIEASEAVLEIEEVPSNAFEEKTKIWLNDEFSNLVKMFPVRTFQEAVNIQSTAEEKEKLEKKIQSWVNSSVRKKQVDRMKEKSERLQKCEIMYCTQKPKVVTDEIQNKRDISDSQIYSPQIVTVKFLINNVQAFTCAFEIDTLVRDIKEKLSSTFKCQPVDLQLVRKGVALSDSVDLAKLGVEPYGTVEIEVKAKGSLKTESMYDVPIVPDVITVRVESATEEARDVVIEIENRCIIKPYIGGYRHKETGLEYHHAFTQTAPLFFSASAYGKNSRDTQTAEFKESVQNTTYDVGTQMCKEDHYIPCQNDRILQAGKYRTAEELQRCAHLDRKAIVIQRHWRGCMARRRFAKMKKEHQEFLFWEKEEGKRASRERDERIRKELVRKIFPRTRADYEMLYAMVENWRKAEVRRISSMETVAPKKAEFCLLLKKEIESLNTIERYRLELKKEKIAKKELSILEKCATPVTWIGYKGKEVSMETVHIQRAKELKELYYIMCQDNVSTKERIELLISLKYALKSYNPMMTNELISLFERECNCLLRGVKTKDLCTLRQRTQKLFIELMKDPEFNPEAAKHIIFDWKANEGKMHFCKQCQRLKPFNEFAIFAKTQKLNVCMSCTWTDEIARSRIDLEPYRFMIRALRRDERRRKCFSSVAFIMQDKDFYNLIVNIWHCRSLLSEVKDLYKLCLGRWDVTKDWTPWNCVLLSDVEMRAHLGIRNLQEAYAEHFIADVGYKHRLAELQFSHLYKFDKKYVGTGKWFAVKDTRGHNVRNETGGI</sequence>
<organism evidence="3 4">
    <name type="scientific">Periplaneta americana</name>
    <name type="common">American cockroach</name>
    <name type="synonym">Blatta americana</name>
    <dbReference type="NCBI Taxonomy" id="6978"/>
    <lineage>
        <taxon>Eukaryota</taxon>
        <taxon>Metazoa</taxon>
        <taxon>Ecdysozoa</taxon>
        <taxon>Arthropoda</taxon>
        <taxon>Hexapoda</taxon>
        <taxon>Insecta</taxon>
        <taxon>Pterygota</taxon>
        <taxon>Neoptera</taxon>
        <taxon>Polyneoptera</taxon>
        <taxon>Dictyoptera</taxon>
        <taxon>Blattodea</taxon>
        <taxon>Blattoidea</taxon>
        <taxon>Blattidae</taxon>
        <taxon>Blattinae</taxon>
        <taxon>Periplaneta</taxon>
    </lineage>
</organism>
<evidence type="ECO:0000313" key="4">
    <source>
        <dbReference type="Proteomes" id="UP001148838"/>
    </source>
</evidence>
<feature type="region of interest" description="Disordered" evidence="1">
    <location>
        <begin position="1"/>
        <end position="52"/>
    </location>
</feature>
<evidence type="ECO:0000256" key="1">
    <source>
        <dbReference type="SAM" id="MobiDB-lite"/>
    </source>
</evidence>
<dbReference type="SMART" id="SM00015">
    <property type="entry name" value="IQ"/>
    <property type="match status" value="1"/>
</dbReference>
<dbReference type="PANTHER" id="PTHR21074:SF0">
    <property type="entry name" value="IQ AND UBIQUITIN-LIKE DOMAIN-CONTAINING PROTEIN"/>
    <property type="match status" value="1"/>
</dbReference>
<name>A0ABQ8TE09_PERAM</name>
<dbReference type="InterPro" id="IPR029071">
    <property type="entry name" value="Ubiquitin-like_domsf"/>
</dbReference>
<protein>
    <recommendedName>
        <fullName evidence="2">Ubiquitin-like domain-containing protein</fullName>
    </recommendedName>
</protein>
<dbReference type="Pfam" id="PF00612">
    <property type="entry name" value="IQ"/>
    <property type="match status" value="1"/>
</dbReference>
<dbReference type="InterPro" id="IPR037695">
    <property type="entry name" value="IQUB"/>
</dbReference>
<evidence type="ECO:0000313" key="3">
    <source>
        <dbReference type="EMBL" id="KAJ4444808.1"/>
    </source>
</evidence>
<comment type="caution">
    <text evidence="3">The sequence shown here is derived from an EMBL/GenBank/DDBJ whole genome shotgun (WGS) entry which is preliminary data.</text>
</comment>
<dbReference type="EMBL" id="JAJSOF020000011">
    <property type="protein sequence ID" value="KAJ4444808.1"/>
    <property type="molecule type" value="Genomic_DNA"/>
</dbReference>
<dbReference type="InterPro" id="IPR000626">
    <property type="entry name" value="Ubiquitin-like_dom"/>
</dbReference>
<dbReference type="SUPFAM" id="SSF54236">
    <property type="entry name" value="Ubiquitin-like"/>
    <property type="match status" value="1"/>
</dbReference>
<reference evidence="3 4" key="1">
    <citation type="journal article" date="2022" name="Allergy">
        <title>Genome assembly and annotation of Periplaneta americana reveal a comprehensive cockroach allergen profile.</title>
        <authorList>
            <person name="Wang L."/>
            <person name="Xiong Q."/>
            <person name="Saelim N."/>
            <person name="Wang L."/>
            <person name="Nong W."/>
            <person name="Wan A.T."/>
            <person name="Shi M."/>
            <person name="Liu X."/>
            <person name="Cao Q."/>
            <person name="Hui J.H.L."/>
            <person name="Sookrung N."/>
            <person name="Leung T.F."/>
            <person name="Tungtrongchitr A."/>
            <person name="Tsui S.K.W."/>
        </authorList>
    </citation>
    <scope>NUCLEOTIDE SEQUENCE [LARGE SCALE GENOMIC DNA]</scope>
    <source>
        <strain evidence="3">PWHHKU_190912</strain>
    </source>
</reference>
<dbReference type="InterPro" id="IPR057887">
    <property type="entry name" value="IQUB_helical"/>
</dbReference>
<keyword evidence="4" id="KW-1185">Reference proteome</keyword>
<dbReference type="InterPro" id="IPR000048">
    <property type="entry name" value="IQ_motif_EF-hand-BS"/>
</dbReference>
<evidence type="ECO:0000259" key="2">
    <source>
        <dbReference type="PROSITE" id="PS50053"/>
    </source>
</evidence>
<dbReference type="CDD" id="cd23767">
    <property type="entry name" value="IQCD"/>
    <property type="match status" value="1"/>
</dbReference>
<dbReference type="PROSITE" id="PS50096">
    <property type="entry name" value="IQ"/>
    <property type="match status" value="1"/>
</dbReference>
<accession>A0ABQ8TE09</accession>
<dbReference type="Proteomes" id="UP001148838">
    <property type="component" value="Unassembled WGS sequence"/>
</dbReference>
<gene>
    <name evidence="3" type="ORF">ANN_06605</name>
</gene>
<dbReference type="PANTHER" id="PTHR21074">
    <property type="entry name" value="IQ AND UBIQUITIN-LIKE DOMAIN-CONTAINING PROTEIN"/>
    <property type="match status" value="1"/>
</dbReference>
<feature type="compositionally biased region" description="Polar residues" evidence="1">
    <location>
        <begin position="26"/>
        <end position="38"/>
    </location>
</feature>
<proteinExistence type="predicted"/>